<accession>A0A381QCN2</accession>
<proteinExistence type="predicted"/>
<sequence>MTMQTVPTLIKKYSAGEEESLFLMLVTDLPCKQQPAGN</sequence>
<organism evidence="1">
    <name type="scientific">marine metagenome</name>
    <dbReference type="NCBI Taxonomy" id="408172"/>
    <lineage>
        <taxon>unclassified sequences</taxon>
        <taxon>metagenomes</taxon>
        <taxon>ecological metagenomes</taxon>
    </lineage>
</organism>
<feature type="non-terminal residue" evidence="1">
    <location>
        <position position="38"/>
    </location>
</feature>
<evidence type="ECO:0000313" key="1">
    <source>
        <dbReference type="EMBL" id="SUZ77082.1"/>
    </source>
</evidence>
<reference evidence="1" key="1">
    <citation type="submission" date="2018-05" db="EMBL/GenBank/DDBJ databases">
        <authorList>
            <person name="Lanie J.A."/>
            <person name="Ng W.-L."/>
            <person name="Kazmierczak K.M."/>
            <person name="Andrzejewski T.M."/>
            <person name="Davidsen T.M."/>
            <person name="Wayne K.J."/>
            <person name="Tettelin H."/>
            <person name="Glass J.I."/>
            <person name="Rusch D."/>
            <person name="Podicherti R."/>
            <person name="Tsui H.-C.T."/>
            <person name="Winkler M.E."/>
        </authorList>
    </citation>
    <scope>NUCLEOTIDE SEQUENCE</scope>
</reference>
<gene>
    <name evidence="1" type="ORF">METZ01_LOCUS29936</name>
</gene>
<dbReference type="EMBL" id="UINC01001302">
    <property type="protein sequence ID" value="SUZ77082.1"/>
    <property type="molecule type" value="Genomic_DNA"/>
</dbReference>
<protein>
    <submittedName>
        <fullName evidence="1">Uncharacterized protein</fullName>
    </submittedName>
</protein>
<dbReference type="AlphaFoldDB" id="A0A381QCN2"/>
<name>A0A381QCN2_9ZZZZ</name>